<evidence type="ECO:0000313" key="1">
    <source>
        <dbReference type="EMBL" id="MFC3608080.1"/>
    </source>
</evidence>
<evidence type="ECO:0008006" key="3">
    <source>
        <dbReference type="Google" id="ProtNLM"/>
    </source>
</evidence>
<accession>A0ABV7T4G6</accession>
<gene>
    <name evidence="1" type="ORF">ACFOMF_09855</name>
</gene>
<dbReference type="EMBL" id="JBHRXZ010000022">
    <property type="protein sequence ID" value="MFC3608080.1"/>
    <property type="molecule type" value="Genomic_DNA"/>
</dbReference>
<sequence>MTPPSAVFMADRLDGQRTPDGRYFQLPSARHELQTRYDFEIGSAGFGGDIQYLHCLMVLVYDGFQPGQRYLLEARALGYQPQVWLYDDNRQVLAEAQVARCH</sequence>
<dbReference type="Proteomes" id="UP001595630">
    <property type="component" value="Unassembled WGS sequence"/>
</dbReference>
<reference evidence="2" key="1">
    <citation type="journal article" date="2019" name="Int. J. Syst. Evol. Microbiol.">
        <title>The Global Catalogue of Microorganisms (GCM) 10K type strain sequencing project: providing services to taxonomists for standard genome sequencing and annotation.</title>
        <authorList>
            <consortium name="The Broad Institute Genomics Platform"/>
            <consortium name="The Broad Institute Genome Sequencing Center for Infectious Disease"/>
            <person name="Wu L."/>
            <person name="Ma J."/>
        </authorList>
    </citation>
    <scope>NUCLEOTIDE SEQUENCE [LARGE SCALE GENOMIC DNA]</scope>
    <source>
        <strain evidence="2">KCTC 42447</strain>
    </source>
</reference>
<name>A0ABV7T4G6_9GAMM</name>
<proteinExistence type="predicted"/>
<keyword evidence="2" id="KW-1185">Reference proteome</keyword>
<protein>
    <recommendedName>
        <fullName evidence="3">Lipoprotein</fullName>
    </recommendedName>
</protein>
<comment type="caution">
    <text evidence="1">The sequence shown here is derived from an EMBL/GenBank/DDBJ whole genome shotgun (WGS) entry which is preliminary data.</text>
</comment>
<evidence type="ECO:0000313" key="2">
    <source>
        <dbReference type="Proteomes" id="UP001595630"/>
    </source>
</evidence>
<organism evidence="1 2">
    <name type="scientific">Stutzerimonas tarimensis</name>
    <dbReference type="NCBI Taxonomy" id="1507735"/>
    <lineage>
        <taxon>Bacteria</taxon>
        <taxon>Pseudomonadati</taxon>
        <taxon>Pseudomonadota</taxon>
        <taxon>Gammaproteobacteria</taxon>
        <taxon>Pseudomonadales</taxon>
        <taxon>Pseudomonadaceae</taxon>
        <taxon>Stutzerimonas</taxon>
    </lineage>
</organism>